<reference evidence="1 2" key="1">
    <citation type="submission" date="2023-01" db="EMBL/GenBank/DDBJ databases">
        <authorList>
            <person name="Whitehead M."/>
        </authorList>
    </citation>
    <scope>NUCLEOTIDE SEQUENCE [LARGE SCALE GENOMIC DNA]</scope>
</reference>
<evidence type="ECO:0000313" key="1">
    <source>
        <dbReference type="EMBL" id="CAI6375939.1"/>
    </source>
</evidence>
<protein>
    <submittedName>
        <fullName evidence="1">Uncharacterized protein</fullName>
    </submittedName>
</protein>
<dbReference type="EMBL" id="CARXXK010001395">
    <property type="protein sequence ID" value="CAI6375939.1"/>
    <property type="molecule type" value="Genomic_DNA"/>
</dbReference>
<comment type="caution">
    <text evidence="1">The sequence shown here is derived from an EMBL/GenBank/DDBJ whole genome shotgun (WGS) entry which is preliminary data.</text>
</comment>
<organism evidence="1 2">
    <name type="scientific">Macrosiphum euphorbiae</name>
    <name type="common">potato aphid</name>
    <dbReference type="NCBI Taxonomy" id="13131"/>
    <lineage>
        <taxon>Eukaryota</taxon>
        <taxon>Metazoa</taxon>
        <taxon>Ecdysozoa</taxon>
        <taxon>Arthropoda</taxon>
        <taxon>Hexapoda</taxon>
        <taxon>Insecta</taxon>
        <taxon>Pterygota</taxon>
        <taxon>Neoptera</taxon>
        <taxon>Paraneoptera</taxon>
        <taxon>Hemiptera</taxon>
        <taxon>Sternorrhyncha</taxon>
        <taxon>Aphidomorpha</taxon>
        <taxon>Aphidoidea</taxon>
        <taxon>Aphididae</taxon>
        <taxon>Macrosiphini</taxon>
        <taxon>Macrosiphum</taxon>
    </lineage>
</organism>
<name>A0AAV0Y7Z8_9HEMI</name>
<dbReference type="SUPFAM" id="SSF140996">
    <property type="entry name" value="Hermes dimerisation domain"/>
    <property type="match status" value="1"/>
</dbReference>
<sequence length="92" mass="10462">MVQVINLTKAWVKTNPNVKALNDTVSRFIIQGCYAYSIVQEPAFLELMKKAEPRYIVPSRKSFSQYHIPNAFEKSVNHVKSIIDNECKSASS</sequence>
<gene>
    <name evidence="1" type="ORF">MEUPH1_LOCUS29374</name>
</gene>
<dbReference type="AlphaFoldDB" id="A0AAV0Y7Z8"/>
<keyword evidence="2" id="KW-1185">Reference proteome</keyword>
<accession>A0AAV0Y7Z8</accession>
<evidence type="ECO:0000313" key="2">
    <source>
        <dbReference type="Proteomes" id="UP001160148"/>
    </source>
</evidence>
<dbReference type="Proteomes" id="UP001160148">
    <property type="component" value="Unassembled WGS sequence"/>
</dbReference>
<proteinExistence type="predicted"/>